<keyword evidence="1" id="KW-1133">Transmembrane helix</keyword>
<keyword evidence="1" id="KW-0472">Membrane</keyword>
<evidence type="ECO:0000313" key="2">
    <source>
        <dbReference type="EMBL" id="CBI01691.1"/>
    </source>
</evidence>
<dbReference type="AlphaFoldDB" id="E6Q3D0"/>
<protein>
    <submittedName>
        <fullName evidence="2">Uncharacterized protein</fullName>
    </submittedName>
</protein>
<sequence length="350" mass="37472">MSVPELPVASIRTRLRDAHTRHRSHVLIACALATIAVLGSGTLLAAMMFGGVRVWLSGDRAAVDMTSFALILNPNADDLRRVTTDATFPVVLPVGIPKGMHMNTLIFSPADHPNFIEVMYRNSQTDARSGQFLLLDSSTLNHGEAPTLPNGESLPAGKVTHWSVGRESVIVLGAGQYAAMKSAMSGITPAESLARTLPMLYRITLLAEQDKRADEAEAIAPAEGQSVLLDRGHLGDIARLARSNKPVVYTRETVFEPHPSVAGKPDFAHAKRHFITTTAVSAGGVRAIAAVLASGACGSTGTTRSSLTCQILINERSGRAYWIWVLPLNTSSAPTKYVVDSTTFRVLQRG</sequence>
<accession>E6Q3D0</accession>
<evidence type="ECO:0000256" key="1">
    <source>
        <dbReference type="SAM" id="Phobius"/>
    </source>
</evidence>
<gene>
    <name evidence="2" type="ORF">CARN4_2005</name>
</gene>
<dbReference type="EMBL" id="CABO01000021">
    <property type="protein sequence ID" value="CBI01691.1"/>
    <property type="molecule type" value="Genomic_DNA"/>
</dbReference>
<proteinExistence type="predicted"/>
<feature type="transmembrane region" description="Helical" evidence="1">
    <location>
        <begin position="26"/>
        <end position="56"/>
    </location>
</feature>
<reference evidence="2" key="1">
    <citation type="submission" date="2009-10" db="EMBL/GenBank/DDBJ databases">
        <title>Diversity of trophic interactions inside an arsenic-rich microbial ecosystem.</title>
        <authorList>
            <person name="Bertin P.N."/>
            <person name="Heinrich-Salmeron A."/>
            <person name="Pelletier E."/>
            <person name="Goulhen-Chollet F."/>
            <person name="Arsene-Ploetze F."/>
            <person name="Gallien S."/>
            <person name="Calteau A."/>
            <person name="Vallenet D."/>
            <person name="Casiot C."/>
            <person name="Chane-Woon-Ming B."/>
            <person name="Giloteaux L."/>
            <person name="Barakat M."/>
            <person name="Bonnefoy V."/>
            <person name="Bruneel O."/>
            <person name="Chandler M."/>
            <person name="Cleiss J."/>
            <person name="Duran R."/>
            <person name="Elbaz-Poulichet F."/>
            <person name="Fonknechten N."/>
            <person name="Lauga B."/>
            <person name="Mornico D."/>
            <person name="Ortet P."/>
            <person name="Schaeffer C."/>
            <person name="Siguier P."/>
            <person name="Alexander Thil Smith A."/>
            <person name="Van Dorsselaer A."/>
            <person name="Weissenbach J."/>
            <person name="Medigue C."/>
            <person name="Le Paslier D."/>
        </authorList>
    </citation>
    <scope>NUCLEOTIDE SEQUENCE</scope>
</reference>
<name>E6Q3D0_9ZZZZ</name>
<organism evidence="2">
    <name type="scientific">mine drainage metagenome</name>
    <dbReference type="NCBI Taxonomy" id="410659"/>
    <lineage>
        <taxon>unclassified sequences</taxon>
        <taxon>metagenomes</taxon>
        <taxon>ecological metagenomes</taxon>
    </lineage>
</organism>
<comment type="caution">
    <text evidence="2">The sequence shown here is derived from an EMBL/GenBank/DDBJ whole genome shotgun (WGS) entry which is preliminary data.</text>
</comment>
<keyword evidence="1" id="KW-0812">Transmembrane</keyword>